<reference evidence="1" key="2">
    <citation type="journal article" date="2015" name="Data Brief">
        <title>Shoot transcriptome of the giant reed, Arundo donax.</title>
        <authorList>
            <person name="Barrero R.A."/>
            <person name="Guerrero F.D."/>
            <person name="Moolhuijzen P."/>
            <person name="Goolsby J.A."/>
            <person name="Tidwell J."/>
            <person name="Bellgard S.E."/>
            <person name="Bellgard M.I."/>
        </authorList>
    </citation>
    <scope>NUCLEOTIDE SEQUENCE</scope>
    <source>
        <tissue evidence="1">Shoot tissue taken approximately 20 cm above the soil surface</tissue>
    </source>
</reference>
<organism evidence="1">
    <name type="scientific">Arundo donax</name>
    <name type="common">Giant reed</name>
    <name type="synonym">Donax arundinaceus</name>
    <dbReference type="NCBI Taxonomy" id="35708"/>
    <lineage>
        <taxon>Eukaryota</taxon>
        <taxon>Viridiplantae</taxon>
        <taxon>Streptophyta</taxon>
        <taxon>Embryophyta</taxon>
        <taxon>Tracheophyta</taxon>
        <taxon>Spermatophyta</taxon>
        <taxon>Magnoliopsida</taxon>
        <taxon>Liliopsida</taxon>
        <taxon>Poales</taxon>
        <taxon>Poaceae</taxon>
        <taxon>PACMAD clade</taxon>
        <taxon>Arundinoideae</taxon>
        <taxon>Arundineae</taxon>
        <taxon>Arundo</taxon>
    </lineage>
</organism>
<proteinExistence type="predicted"/>
<name>A0A0A9A1F1_ARUDO</name>
<accession>A0A0A9A1F1</accession>
<dbReference type="EMBL" id="GBRH01257023">
    <property type="protein sequence ID" value="JAD40872.1"/>
    <property type="molecule type" value="Transcribed_RNA"/>
</dbReference>
<sequence>MLLSCGSTD</sequence>
<evidence type="ECO:0000313" key="1">
    <source>
        <dbReference type="EMBL" id="JAD40872.1"/>
    </source>
</evidence>
<reference evidence="1" key="1">
    <citation type="submission" date="2014-09" db="EMBL/GenBank/DDBJ databases">
        <authorList>
            <person name="Magalhaes I.L.F."/>
            <person name="Oliveira U."/>
            <person name="Santos F.R."/>
            <person name="Vidigal T.H.D.A."/>
            <person name="Brescovit A.D."/>
            <person name="Santos A.J."/>
        </authorList>
    </citation>
    <scope>NUCLEOTIDE SEQUENCE</scope>
    <source>
        <tissue evidence="1">Shoot tissue taken approximately 20 cm above the soil surface</tissue>
    </source>
</reference>
<protein>
    <submittedName>
        <fullName evidence="1">Uncharacterized protein</fullName>
    </submittedName>
</protein>